<gene>
    <name evidence="5" type="ORF">CUJ83_10435</name>
</gene>
<feature type="domain" description="ABC transporter" evidence="4">
    <location>
        <begin position="4"/>
        <end position="242"/>
    </location>
</feature>
<evidence type="ECO:0000313" key="5">
    <source>
        <dbReference type="EMBL" id="MCD1295415.1"/>
    </source>
</evidence>
<accession>A0AAP2RF43</accession>
<dbReference type="PANTHER" id="PTHR42734">
    <property type="entry name" value="METAL TRANSPORT SYSTEM ATP-BINDING PROTEIN TM_0124-RELATED"/>
    <property type="match status" value="1"/>
</dbReference>
<dbReference type="InterPro" id="IPR050153">
    <property type="entry name" value="Metal_Ion_Import_ABC"/>
</dbReference>
<evidence type="ECO:0000259" key="4">
    <source>
        <dbReference type="PROSITE" id="PS50893"/>
    </source>
</evidence>
<reference evidence="5 6" key="1">
    <citation type="submission" date="2017-11" db="EMBL/GenBank/DDBJ databases">
        <title>Isolation and Characterization of Family Methanocellaceae Species from Potential Methane Hydrate Area Offshore Southwestern Taiwan.</title>
        <authorList>
            <person name="Zhang W.-L."/>
            <person name="Chen W.-C."/>
            <person name="Lai M.-C."/>
            <person name="Chen S.-C."/>
        </authorList>
    </citation>
    <scope>NUCLEOTIDE SEQUENCE [LARGE SCALE GENOMIC DNA]</scope>
    <source>
        <strain evidence="5 6">CWC-04</strain>
    </source>
</reference>
<dbReference type="InterPro" id="IPR003439">
    <property type="entry name" value="ABC_transporter-like_ATP-bd"/>
</dbReference>
<keyword evidence="2" id="KW-0547">Nucleotide-binding</keyword>
<dbReference type="RefSeq" id="WP_230742268.1">
    <property type="nucleotide sequence ID" value="NZ_PGCK01000008.1"/>
</dbReference>
<dbReference type="Proteomes" id="UP001320159">
    <property type="component" value="Unassembled WGS sequence"/>
</dbReference>
<organism evidence="5 6">
    <name type="scientific">Methanooceanicella nereidis</name>
    <dbReference type="NCBI Taxonomy" id="2052831"/>
    <lineage>
        <taxon>Archaea</taxon>
        <taxon>Methanobacteriati</taxon>
        <taxon>Methanobacteriota</taxon>
        <taxon>Stenosarchaea group</taxon>
        <taxon>Methanomicrobia</taxon>
        <taxon>Methanocellales</taxon>
        <taxon>Methanocellaceae</taxon>
        <taxon>Methanooceanicella</taxon>
    </lineage>
</organism>
<protein>
    <submittedName>
        <fullName evidence="5">ABC transporter</fullName>
    </submittedName>
</protein>
<dbReference type="PROSITE" id="PS00211">
    <property type="entry name" value="ABC_TRANSPORTER_1"/>
    <property type="match status" value="1"/>
</dbReference>
<dbReference type="EMBL" id="PGCK01000008">
    <property type="protein sequence ID" value="MCD1295415.1"/>
    <property type="molecule type" value="Genomic_DNA"/>
</dbReference>
<keyword evidence="3" id="KW-0067">ATP-binding</keyword>
<dbReference type="InterPro" id="IPR003593">
    <property type="entry name" value="AAA+_ATPase"/>
</dbReference>
<keyword evidence="6" id="KW-1185">Reference proteome</keyword>
<sequence>MELIELTDIYTAYEGGDKPVIKGLSLDVKKGEYVLIGGPNGAGKTTLLESINGMVKITHGGAKVCGIDVNKAGNEVRKKVGYVIQNFYFDPFTPFTAGQVVMMGRYGRMGFFRWPKKEDYQAVEKAIRLLGIEDLVNKPIGTLSGGQQQKVMIAQNVAKEPDIMLLDEPFSNLDFHAREFITKVLEDLSGKGMPVIMVSHAFDDLPDRKIRMVIMNEGKISYDDTCDSNEVEGIVRKASRVN</sequence>
<dbReference type="SMART" id="SM00382">
    <property type="entry name" value="AAA"/>
    <property type="match status" value="1"/>
</dbReference>
<comment type="caution">
    <text evidence="5">The sequence shown here is derived from an EMBL/GenBank/DDBJ whole genome shotgun (WGS) entry which is preliminary data.</text>
</comment>
<dbReference type="SUPFAM" id="SSF52540">
    <property type="entry name" value="P-loop containing nucleoside triphosphate hydrolases"/>
    <property type="match status" value="1"/>
</dbReference>
<evidence type="ECO:0000256" key="3">
    <source>
        <dbReference type="ARBA" id="ARBA00022840"/>
    </source>
</evidence>
<evidence type="ECO:0000256" key="1">
    <source>
        <dbReference type="ARBA" id="ARBA00022448"/>
    </source>
</evidence>
<dbReference type="PROSITE" id="PS50893">
    <property type="entry name" value="ABC_TRANSPORTER_2"/>
    <property type="match status" value="1"/>
</dbReference>
<evidence type="ECO:0000256" key="2">
    <source>
        <dbReference type="ARBA" id="ARBA00022741"/>
    </source>
</evidence>
<dbReference type="Pfam" id="PF00005">
    <property type="entry name" value="ABC_tran"/>
    <property type="match status" value="1"/>
</dbReference>
<evidence type="ECO:0000313" key="6">
    <source>
        <dbReference type="Proteomes" id="UP001320159"/>
    </source>
</evidence>
<dbReference type="InterPro" id="IPR017871">
    <property type="entry name" value="ABC_transporter-like_CS"/>
</dbReference>
<proteinExistence type="predicted"/>
<dbReference type="Gene3D" id="3.40.50.300">
    <property type="entry name" value="P-loop containing nucleotide triphosphate hydrolases"/>
    <property type="match status" value="1"/>
</dbReference>
<dbReference type="GO" id="GO:0005524">
    <property type="term" value="F:ATP binding"/>
    <property type="evidence" value="ECO:0007669"/>
    <property type="project" value="UniProtKB-KW"/>
</dbReference>
<dbReference type="GO" id="GO:0016887">
    <property type="term" value="F:ATP hydrolysis activity"/>
    <property type="evidence" value="ECO:0007669"/>
    <property type="project" value="InterPro"/>
</dbReference>
<dbReference type="InterPro" id="IPR027417">
    <property type="entry name" value="P-loop_NTPase"/>
</dbReference>
<name>A0AAP2RF43_9EURY</name>
<keyword evidence="1" id="KW-0813">Transport</keyword>
<dbReference type="AlphaFoldDB" id="A0AAP2RF43"/>